<accession>A0A5N0VFM6</accession>
<dbReference type="Gene3D" id="1.10.1780.10">
    <property type="entry name" value="Clp, N-terminal domain"/>
    <property type="match status" value="2"/>
</dbReference>
<dbReference type="Pfam" id="PF02861">
    <property type="entry name" value="Clp_N"/>
    <property type="match status" value="2"/>
</dbReference>
<dbReference type="EMBL" id="VMNW02000006">
    <property type="protein sequence ID" value="KAA9164915.1"/>
    <property type="molecule type" value="Genomic_DNA"/>
</dbReference>
<keyword evidence="1" id="KW-0677">Repeat</keyword>
<evidence type="ECO:0000313" key="4">
    <source>
        <dbReference type="Proteomes" id="UP000319769"/>
    </source>
</evidence>
<keyword evidence="4" id="KW-1185">Reference proteome</keyword>
<proteinExistence type="predicted"/>
<dbReference type="Proteomes" id="UP000319769">
    <property type="component" value="Unassembled WGS sequence"/>
</dbReference>
<gene>
    <name evidence="3" type="ORF">FPZ12_006570</name>
</gene>
<dbReference type="AlphaFoldDB" id="A0A5N0VFM6"/>
<dbReference type="OrthoDB" id="3628183at2"/>
<evidence type="ECO:0000256" key="1">
    <source>
        <dbReference type="PROSITE-ProRule" id="PRU01251"/>
    </source>
</evidence>
<organism evidence="3 4">
    <name type="scientific">Amycolatopsis acidicola</name>
    <dbReference type="NCBI Taxonomy" id="2596893"/>
    <lineage>
        <taxon>Bacteria</taxon>
        <taxon>Bacillati</taxon>
        <taxon>Actinomycetota</taxon>
        <taxon>Actinomycetes</taxon>
        <taxon>Pseudonocardiales</taxon>
        <taxon>Pseudonocardiaceae</taxon>
        <taxon>Amycolatopsis</taxon>
    </lineage>
</organism>
<dbReference type="InterPro" id="IPR004176">
    <property type="entry name" value="Clp_R_N"/>
</dbReference>
<feature type="domain" description="Clp R" evidence="2">
    <location>
        <begin position="2"/>
        <end position="174"/>
    </location>
</feature>
<protein>
    <submittedName>
        <fullName evidence="3">ATPase</fullName>
    </submittedName>
</protein>
<sequence length="174" mass="18804">MFERFTKDARAVVTEAHHSAVRQHAAKVDTLHVLAALVATPESRAVRLLGTLNVPTAEVGDEIERVRRRGGITEADAQALGELGIDVDRIIESVEQTHGRGALAGRWSGPKGHLPFAEDSKKTLELCLKEVIRTGGKELGSEHILIALTLQRGPAADVLAHFDVDADKLREALS</sequence>
<comment type="caution">
    <text evidence="3">The sequence shown here is derived from an EMBL/GenBank/DDBJ whole genome shotgun (WGS) entry which is preliminary data.</text>
</comment>
<dbReference type="PROSITE" id="PS51903">
    <property type="entry name" value="CLP_R"/>
    <property type="match status" value="1"/>
</dbReference>
<name>A0A5N0VFM6_9PSEU</name>
<dbReference type="SUPFAM" id="SSF81923">
    <property type="entry name" value="Double Clp-N motif"/>
    <property type="match status" value="2"/>
</dbReference>
<dbReference type="RefSeq" id="WP_144746538.1">
    <property type="nucleotide sequence ID" value="NZ_VMNW02000006.1"/>
</dbReference>
<evidence type="ECO:0000259" key="2">
    <source>
        <dbReference type="PROSITE" id="PS51903"/>
    </source>
</evidence>
<dbReference type="InterPro" id="IPR036628">
    <property type="entry name" value="Clp_N_dom_sf"/>
</dbReference>
<evidence type="ECO:0000313" key="3">
    <source>
        <dbReference type="EMBL" id="KAA9164915.1"/>
    </source>
</evidence>
<reference evidence="3" key="1">
    <citation type="submission" date="2019-09" db="EMBL/GenBank/DDBJ databases">
        <authorList>
            <person name="Teo W.F.A."/>
            <person name="Duangmal K."/>
        </authorList>
    </citation>
    <scope>NUCLEOTIDE SEQUENCE [LARGE SCALE GENOMIC DNA]</scope>
    <source>
        <strain evidence="3">K81G1</strain>
    </source>
</reference>